<evidence type="ECO:0008006" key="4">
    <source>
        <dbReference type="Google" id="ProtNLM"/>
    </source>
</evidence>
<reference evidence="3" key="2">
    <citation type="submission" date="2015-01" db="EMBL/GenBank/DDBJ databases">
        <title>Evolutionary Origins and Diversification of the Mycorrhizal Mutualists.</title>
        <authorList>
            <consortium name="DOE Joint Genome Institute"/>
            <consortium name="Mycorrhizal Genomics Consortium"/>
            <person name="Kohler A."/>
            <person name="Kuo A."/>
            <person name="Nagy L.G."/>
            <person name="Floudas D."/>
            <person name="Copeland A."/>
            <person name="Barry K.W."/>
            <person name="Cichocki N."/>
            <person name="Veneault-Fourrey C."/>
            <person name="LaButti K."/>
            <person name="Lindquist E.A."/>
            <person name="Lipzen A."/>
            <person name="Lundell T."/>
            <person name="Morin E."/>
            <person name="Murat C."/>
            <person name="Riley R."/>
            <person name="Ohm R."/>
            <person name="Sun H."/>
            <person name="Tunlid A."/>
            <person name="Henrissat B."/>
            <person name="Grigoriev I.V."/>
            <person name="Hibbett D.S."/>
            <person name="Martin F."/>
        </authorList>
    </citation>
    <scope>NUCLEOTIDE SEQUENCE [LARGE SCALE GENOMIC DNA]</scope>
    <source>
        <strain evidence="3">ATCC 200175</strain>
    </source>
</reference>
<accession>A0A0C9U3A2</accession>
<dbReference type="InterPro" id="IPR032675">
    <property type="entry name" value="LRR_dom_sf"/>
</dbReference>
<evidence type="ECO:0000256" key="1">
    <source>
        <dbReference type="SAM" id="MobiDB-lite"/>
    </source>
</evidence>
<dbReference type="Proteomes" id="UP000053647">
    <property type="component" value="Unassembled WGS sequence"/>
</dbReference>
<feature type="region of interest" description="Disordered" evidence="1">
    <location>
        <begin position="530"/>
        <end position="557"/>
    </location>
</feature>
<dbReference type="Gene3D" id="3.80.10.10">
    <property type="entry name" value="Ribonuclease Inhibitor"/>
    <property type="match status" value="1"/>
</dbReference>
<evidence type="ECO:0000313" key="3">
    <source>
        <dbReference type="Proteomes" id="UP000053647"/>
    </source>
</evidence>
<organism evidence="2 3">
    <name type="scientific">Paxillus involutus ATCC 200175</name>
    <dbReference type="NCBI Taxonomy" id="664439"/>
    <lineage>
        <taxon>Eukaryota</taxon>
        <taxon>Fungi</taxon>
        <taxon>Dikarya</taxon>
        <taxon>Basidiomycota</taxon>
        <taxon>Agaricomycotina</taxon>
        <taxon>Agaricomycetes</taxon>
        <taxon>Agaricomycetidae</taxon>
        <taxon>Boletales</taxon>
        <taxon>Paxilineae</taxon>
        <taxon>Paxillaceae</taxon>
        <taxon>Paxillus</taxon>
    </lineage>
</organism>
<dbReference type="OrthoDB" id="2664719at2759"/>
<dbReference type="HOGENOM" id="CLU_021164_0_2_1"/>
<dbReference type="EMBL" id="KN819348">
    <property type="protein sequence ID" value="KIJ13761.1"/>
    <property type="molecule type" value="Genomic_DNA"/>
</dbReference>
<protein>
    <recommendedName>
        <fullName evidence="4">F-box domain-containing protein</fullName>
    </recommendedName>
</protein>
<dbReference type="SUPFAM" id="SSF52047">
    <property type="entry name" value="RNI-like"/>
    <property type="match status" value="1"/>
</dbReference>
<name>A0A0C9U3A2_PAXIN</name>
<reference evidence="2 3" key="1">
    <citation type="submission" date="2014-06" db="EMBL/GenBank/DDBJ databases">
        <authorList>
            <consortium name="DOE Joint Genome Institute"/>
            <person name="Kuo A."/>
            <person name="Kohler A."/>
            <person name="Nagy L.G."/>
            <person name="Floudas D."/>
            <person name="Copeland A."/>
            <person name="Barry K.W."/>
            <person name="Cichocki N."/>
            <person name="Veneault-Fourrey C."/>
            <person name="LaButti K."/>
            <person name="Lindquist E.A."/>
            <person name="Lipzen A."/>
            <person name="Lundell T."/>
            <person name="Morin E."/>
            <person name="Murat C."/>
            <person name="Sun H."/>
            <person name="Tunlid A."/>
            <person name="Henrissat B."/>
            <person name="Grigoriev I.V."/>
            <person name="Hibbett D.S."/>
            <person name="Martin F."/>
            <person name="Nordberg H.P."/>
            <person name="Cantor M.N."/>
            <person name="Hua S.X."/>
        </authorList>
    </citation>
    <scope>NUCLEOTIDE SEQUENCE [LARGE SCALE GENOMIC DNA]</scope>
    <source>
        <strain evidence="2 3">ATCC 200175</strain>
    </source>
</reference>
<proteinExistence type="predicted"/>
<dbReference type="AlphaFoldDB" id="A0A0C9U3A2"/>
<gene>
    <name evidence="2" type="ORF">PAXINDRAFT_116680</name>
</gene>
<evidence type="ECO:0000313" key="2">
    <source>
        <dbReference type="EMBL" id="KIJ13761.1"/>
    </source>
</evidence>
<keyword evidence="3" id="KW-1185">Reference proteome</keyword>
<sequence>MHNALRIQEILSNVFNRVCMDQDKSEWQPNLNPSLAALARTCRAFQEPALDALWFQLDDLTPLLKCLTQDVWALSVALQTSQCRTEVIGIRRPLSESEWGILQGYTRRIRVIASINSPTGQLAETAIQALCYPPMTSPLFPNLYQIKWNDFRPETLPFIRQLAGPKVTNLTVGDLTSWGPAELSILGSLRHLCPNVKQVQILPTPKHDTLPTDIVSELLCSWTDLQTVKCRSINGNALLHLATLEMLEVLSFTFDRRSFKHSLGTSIVQFPALRRLFITSLALPSLSKMMRQLRMSIEALFIGFGGWPTIQHIQSFAITIQESCAQGDMHFIDLRQLDISDPAVQAPAGTGPLTLGDLFPLTCFSNLVSVNLDTGYIVNLGDDDMLALGTAWPNIRHLSINEQRGWRTSSGLTPQGLVRLLQQCKFLRKLCIVIDTSDFSAIPLDRHGPVLRSTCINVLDSAIAPDSVTALAAFLSDVYPFLETITAWNTRAMSKRPDAAGYKKLWNKVQVLAAEMVMVRTQERRWNVEARPDDDELLGSDNPDMEGVSDSGSTVTRNHGNSSFRICIQNVR</sequence>